<keyword evidence="3" id="KW-0862">Zinc</keyword>
<evidence type="ECO:0000256" key="3">
    <source>
        <dbReference type="ARBA" id="ARBA00022833"/>
    </source>
</evidence>
<dbReference type="AlphaFoldDB" id="A0A6N2B017"/>
<dbReference type="EMBL" id="RXGB01005289">
    <property type="protein sequence ID" value="TMW88152.1"/>
    <property type="molecule type" value="Genomic_DNA"/>
</dbReference>
<gene>
    <name evidence="7" type="ORF">EJD97_018975</name>
</gene>
<evidence type="ECO:0000313" key="7">
    <source>
        <dbReference type="EMBL" id="TMW88152.1"/>
    </source>
</evidence>
<dbReference type="PROSITE" id="PS50089">
    <property type="entry name" value="ZF_RING_2"/>
    <property type="match status" value="1"/>
</dbReference>
<keyword evidence="2 4" id="KW-0863">Zinc-finger</keyword>
<dbReference type="PANTHER" id="PTHR45969:SF55">
    <property type="entry name" value="OS07G0686300 PROTEIN"/>
    <property type="match status" value="1"/>
</dbReference>
<feature type="transmembrane region" description="Helical" evidence="5">
    <location>
        <begin position="34"/>
        <end position="55"/>
    </location>
</feature>
<evidence type="ECO:0000256" key="5">
    <source>
        <dbReference type="SAM" id="Phobius"/>
    </source>
</evidence>
<evidence type="ECO:0000256" key="1">
    <source>
        <dbReference type="ARBA" id="ARBA00022723"/>
    </source>
</evidence>
<name>A0A6N2B017_SOLCI</name>
<keyword evidence="5" id="KW-1133">Transmembrane helix</keyword>
<protein>
    <recommendedName>
        <fullName evidence="6">RING-type domain-containing protein</fullName>
    </recommendedName>
</protein>
<dbReference type="GO" id="GO:0008270">
    <property type="term" value="F:zinc ion binding"/>
    <property type="evidence" value="ECO:0007669"/>
    <property type="project" value="UniProtKB-KW"/>
</dbReference>
<dbReference type="GO" id="GO:0061630">
    <property type="term" value="F:ubiquitin protein ligase activity"/>
    <property type="evidence" value="ECO:0007669"/>
    <property type="project" value="TreeGrafter"/>
</dbReference>
<organism evidence="7">
    <name type="scientific">Solanum chilense</name>
    <name type="common">Tomato</name>
    <name type="synonym">Lycopersicon chilense</name>
    <dbReference type="NCBI Taxonomy" id="4083"/>
    <lineage>
        <taxon>Eukaryota</taxon>
        <taxon>Viridiplantae</taxon>
        <taxon>Streptophyta</taxon>
        <taxon>Embryophyta</taxon>
        <taxon>Tracheophyta</taxon>
        <taxon>Spermatophyta</taxon>
        <taxon>Magnoliopsida</taxon>
        <taxon>eudicotyledons</taxon>
        <taxon>Gunneridae</taxon>
        <taxon>Pentapetalae</taxon>
        <taxon>asterids</taxon>
        <taxon>lamiids</taxon>
        <taxon>Solanales</taxon>
        <taxon>Solanaceae</taxon>
        <taxon>Solanoideae</taxon>
        <taxon>Solaneae</taxon>
        <taxon>Solanum</taxon>
        <taxon>Solanum subgen. Lycopersicon</taxon>
    </lineage>
</organism>
<dbReference type="InterPro" id="IPR013083">
    <property type="entry name" value="Znf_RING/FYVE/PHD"/>
</dbReference>
<proteinExistence type="predicted"/>
<accession>A0A6N2B017</accession>
<evidence type="ECO:0000259" key="6">
    <source>
        <dbReference type="PROSITE" id="PS50089"/>
    </source>
</evidence>
<comment type="caution">
    <text evidence="7">The sequence shown here is derived from an EMBL/GenBank/DDBJ whole genome shotgun (WGS) entry which is preliminary data.</text>
</comment>
<dbReference type="Gene3D" id="3.30.40.10">
    <property type="entry name" value="Zinc/RING finger domain, C3HC4 (zinc finger)"/>
    <property type="match status" value="1"/>
</dbReference>
<sequence>MRPASSAITIFLFFLVSVYILKKTLKIVHRSSSITIVLNYVVFIVTQLKLAWNILLLQSFTHPYYLYTISSQNDDHDHDHELEVMHYEPEPGSSNSDSIECSVCLCKIDEGEEVRELRCDHLFHRVCLDRWLGMGRMTCPLCRNHLKQPRLLVNLHQEVVLFDFVEGTRSRDRCQWWLR</sequence>
<dbReference type="Pfam" id="PF13639">
    <property type="entry name" value="zf-RING_2"/>
    <property type="match status" value="1"/>
</dbReference>
<keyword evidence="5" id="KW-0812">Transmembrane</keyword>
<reference evidence="7" key="1">
    <citation type="submission" date="2019-05" db="EMBL/GenBank/DDBJ databases">
        <title>The de novo reference genome and transcriptome assemblies of the wild tomato species Solanum chilense.</title>
        <authorList>
            <person name="Stam R."/>
            <person name="Nosenko T."/>
            <person name="Hoerger A.C."/>
            <person name="Stephan W."/>
            <person name="Seidel M.A."/>
            <person name="Kuhn J.M.M."/>
            <person name="Haberer G."/>
            <person name="Tellier A."/>
        </authorList>
    </citation>
    <scope>NUCLEOTIDE SEQUENCE</scope>
    <source>
        <tissue evidence="7">Mature leaves</tissue>
    </source>
</reference>
<keyword evidence="1" id="KW-0479">Metal-binding</keyword>
<feature type="domain" description="RING-type" evidence="6">
    <location>
        <begin position="101"/>
        <end position="143"/>
    </location>
</feature>
<dbReference type="GO" id="GO:0016567">
    <property type="term" value="P:protein ubiquitination"/>
    <property type="evidence" value="ECO:0007669"/>
    <property type="project" value="TreeGrafter"/>
</dbReference>
<dbReference type="SMART" id="SM00184">
    <property type="entry name" value="RING"/>
    <property type="match status" value="1"/>
</dbReference>
<keyword evidence="5" id="KW-0472">Membrane</keyword>
<dbReference type="PANTHER" id="PTHR45969">
    <property type="entry name" value="RING ZINC FINGER PROTEIN-RELATED"/>
    <property type="match status" value="1"/>
</dbReference>
<evidence type="ECO:0000256" key="2">
    <source>
        <dbReference type="ARBA" id="ARBA00022771"/>
    </source>
</evidence>
<dbReference type="InterPro" id="IPR001841">
    <property type="entry name" value="Znf_RING"/>
</dbReference>
<evidence type="ECO:0000256" key="4">
    <source>
        <dbReference type="PROSITE-ProRule" id="PRU00175"/>
    </source>
</evidence>
<feature type="transmembrane region" description="Helical" evidence="5">
    <location>
        <begin position="6"/>
        <end position="22"/>
    </location>
</feature>
<dbReference type="SUPFAM" id="SSF57850">
    <property type="entry name" value="RING/U-box"/>
    <property type="match status" value="1"/>
</dbReference>